<dbReference type="PRINTS" id="PR01130">
    <property type="entry name" value="DERENTRNSPRT"/>
</dbReference>
<dbReference type="GeneID" id="65344828"/>
<dbReference type="GO" id="GO:0030976">
    <property type="term" value="F:thiamine pyrophosphate binding"/>
    <property type="evidence" value="ECO:0007669"/>
    <property type="project" value="TreeGrafter"/>
</dbReference>
<dbReference type="STRING" id="131112.SAMN04489737_1093"/>
<dbReference type="GO" id="GO:0030288">
    <property type="term" value="C:outer membrane-bounded periplasmic space"/>
    <property type="evidence" value="ECO:0007669"/>
    <property type="project" value="TreeGrafter"/>
</dbReference>
<evidence type="ECO:0000256" key="3">
    <source>
        <dbReference type="ARBA" id="ARBA00022692"/>
    </source>
</evidence>
<dbReference type="EMBL" id="LT629804">
    <property type="protein sequence ID" value="SDU80087.1"/>
    <property type="molecule type" value="Genomic_DNA"/>
</dbReference>
<feature type="transmembrane region" description="Helical" evidence="7">
    <location>
        <begin position="718"/>
        <end position="743"/>
    </location>
</feature>
<proteinExistence type="predicted"/>
<dbReference type="GO" id="GO:0016020">
    <property type="term" value="C:membrane"/>
    <property type="evidence" value="ECO:0007669"/>
    <property type="project" value="UniProtKB-SubCell"/>
</dbReference>
<dbReference type="CDD" id="cd06261">
    <property type="entry name" value="TM_PBP2"/>
    <property type="match status" value="1"/>
</dbReference>
<gene>
    <name evidence="9" type="ORF">SAMN04489737_1093</name>
</gene>
<keyword evidence="2" id="KW-0813">Transport</keyword>
<feature type="transmembrane region" description="Helical" evidence="7">
    <location>
        <begin position="490"/>
        <end position="513"/>
    </location>
</feature>
<dbReference type="Pfam" id="PF13531">
    <property type="entry name" value="SBP_bac_11"/>
    <property type="match status" value="1"/>
</dbReference>
<dbReference type="GO" id="GO:0005337">
    <property type="term" value="F:nucleoside transmembrane transporter activity"/>
    <property type="evidence" value="ECO:0007669"/>
    <property type="project" value="InterPro"/>
</dbReference>
<dbReference type="GO" id="GO:0015888">
    <property type="term" value="P:thiamine transport"/>
    <property type="evidence" value="ECO:0007669"/>
    <property type="project" value="TreeGrafter"/>
</dbReference>
<dbReference type="PANTHER" id="PTHR30006">
    <property type="entry name" value="THIAMINE-BINDING PERIPLASMIC PROTEIN-RELATED"/>
    <property type="match status" value="1"/>
</dbReference>
<comment type="subcellular location">
    <subcellularLocation>
        <location evidence="1">Membrane</location>
        <topology evidence="1">Multi-pass membrane protein</topology>
    </subcellularLocation>
</comment>
<feature type="transmembrane region" description="Helical" evidence="7">
    <location>
        <begin position="332"/>
        <end position="354"/>
    </location>
</feature>
<reference evidence="10" key="1">
    <citation type="submission" date="2016-10" db="EMBL/GenBank/DDBJ databases">
        <authorList>
            <person name="Varghese N."/>
            <person name="Submissions S."/>
        </authorList>
    </citation>
    <scope>NUCLEOTIDE SEQUENCE [LARGE SCALE GENOMIC DNA]</scope>
    <source>
        <strain evidence="10">DSM 10002</strain>
    </source>
</reference>
<evidence type="ECO:0000313" key="9">
    <source>
        <dbReference type="EMBL" id="SDU80087.1"/>
    </source>
</evidence>
<feature type="transmembrane region" description="Helical" evidence="7">
    <location>
        <begin position="394"/>
        <end position="415"/>
    </location>
</feature>
<dbReference type="SUPFAM" id="SSF53850">
    <property type="entry name" value="Periplasmic binding protein-like II"/>
    <property type="match status" value="1"/>
</dbReference>
<name>A0A1H2LGE4_9ACTO</name>
<dbReference type="InterPro" id="IPR035906">
    <property type="entry name" value="MetI-like_sf"/>
</dbReference>
<feature type="transmembrane region" description="Helical" evidence="7">
    <location>
        <begin position="588"/>
        <end position="607"/>
    </location>
</feature>
<feature type="transmembrane region" description="Helical" evidence="7">
    <location>
        <begin position="547"/>
        <end position="568"/>
    </location>
</feature>
<sequence>MTPRIIAGVIVFVMGIIGITLIHNFDPHVMVLCSNNERTCENLVNDYVKYSGLDAQMVRMPTSEALAYVRSGGQKSEFDVWIGGPAEAYILADRDGLLEPHQLDTYAIPSTMLTDTWVGTYGGVLAFCARANVAAPHTWDELAHYSGRIALPLPFSSGTAATMLSVQEGRGADSTYLSQLHSKTTTYTASGTVPAHLVGIGRADVAVTFEAYCPADPGNPHAPQLIIPADGTGYEVGAGAVLANGRTTAGRDFLRYIISARGQEVLVDSEQQNPISTELDNNLYTRLAKLDVPVFTTELEHSANIRHSLVSSFAENVMYPHGVAGPLIRSTWISLISSVCAALVGALLALLYRISSRYRLAVISGASIPILFPSLAIASALTVGPIPIAPYGSLVLILTFALYATPVAFLVCVVFTSDLGTEHVMAAANAGADPRSALRSLYLPRLVTSGCISVVATSLWLISDNSAGAVYGGRDHLFIDMVLGAVSSNIYVYTTLAVCLLIAISGGIVAWYVGKRNQSVAREQIESEYSARAGAFIDRYFRRQRRWLYVVGAGWLAIVCYIVIVMLLSSDFATVPGDVLSRIGMKLWLSFTVTLVAVLIGVALAIHEWKNLPLVRGSLVCLLLSAPIAIGLLLTLLFRRSFHIDGVMVFPALVGGYSLGNGTIAVMIAYLALAVPLAYFFAVMMTKRMTSIARIARDIGAVRLRILSLVLWQMKGRLVALVVIVFGLTLTQTATLAFVQPAYLVVSSTNLVNLAERGELGEVFATSLVTGGIGALLIISGGWVLAVSRRREMRKSNELRH</sequence>
<keyword evidence="3 7" id="KW-0812">Transmembrane</keyword>
<evidence type="ECO:0000256" key="5">
    <source>
        <dbReference type="ARBA" id="ARBA00022989"/>
    </source>
</evidence>
<accession>A0A1H2LGE4</accession>
<evidence type="ECO:0000256" key="4">
    <source>
        <dbReference type="ARBA" id="ARBA00022729"/>
    </source>
</evidence>
<evidence type="ECO:0000256" key="7">
    <source>
        <dbReference type="SAM" id="Phobius"/>
    </source>
</evidence>
<dbReference type="Gene3D" id="1.10.3720.10">
    <property type="entry name" value="MetI-like"/>
    <property type="match status" value="1"/>
</dbReference>
<keyword evidence="10" id="KW-1185">Reference proteome</keyword>
<feature type="domain" description="ABC transmembrane type-1" evidence="8">
    <location>
        <begin position="327"/>
        <end position="510"/>
    </location>
</feature>
<evidence type="ECO:0000256" key="2">
    <source>
        <dbReference type="ARBA" id="ARBA00022448"/>
    </source>
</evidence>
<protein>
    <submittedName>
        <fullName evidence="9">Iron(III) transport system substrate-binding protein</fullName>
    </submittedName>
</protein>
<dbReference type="InterPro" id="IPR000515">
    <property type="entry name" value="MetI-like"/>
</dbReference>
<feature type="transmembrane region" description="Helical" evidence="7">
    <location>
        <begin position="619"/>
        <end position="638"/>
    </location>
</feature>
<keyword evidence="6 7" id="KW-0472">Membrane</keyword>
<feature type="transmembrane region" description="Helical" evidence="7">
    <location>
        <begin position="763"/>
        <end position="786"/>
    </location>
</feature>
<feature type="transmembrane region" description="Helical" evidence="7">
    <location>
        <begin position="5"/>
        <end position="25"/>
    </location>
</feature>
<feature type="transmembrane region" description="Helical" evidence="7">
    <location>
        <begin position="442"/>
        <end position="462"/>
    </location>
</feature>
<dbReference type="GO" id="GO:0030975">
    <property type="term" value="F:thiamine binding"/>
    <property type="evidence" value="ECO:0007669"/>
    <property type="project" value="TreeGrafter"/>
</dbReference>
<organism evidence="9 10">
    <name type="scientific">Arcanobacterium phocae</name>
    <dbReference type="NCBI Taxonomy" id="131112"/>
    <lineage>
        <taxon>Bacteria</taxon>
        <taxon>Bacillati</taxon>
        <taxon>Actinomycetota</taxon>
        <taxon>Actinomycetes</taxon>
        <taxon>Actinomycetales</taxon>
        <taxon>Actinomycetaceae</taxon>
        <taxon>Arcanobacterium</taxon>
    </lineage>
</organism>
<feature type="transmembrane region" description="Helical" evidence="7">
    <location>
        <begin position="366"/>
        <end position="388"/>
    </location>
</feature>
<dbReference type="Gene3D" id="3.40.190.10">
    <property type="entry name" value="Periplasmic binding protein-like II"/>
    <property type="match status" value="2"/>
</dbReference>
<dbReference type="PANTHER" id="PTHR30006:SF2">
    <property type="entry name" value="ABC TRANSPORTER SUBSTRATE-BINDING PROTEIN"/>
    <property type="match status" value="1"/>
</dbReference>
<dbReference type="InterPro" id="IPR002259">
    <property type="entry name" value="Eqnu_transpt"/>
</dbReference>
<dbReference type="SUPFAM" id="SSF161098">
    <property type="entry name" value="MetI-like"/>
    <property type="match status" value="2"/>
</dbReference>
<keyword evidence="5 7" id="KW-1133">Transmembrane helix</keyword>
<evidence type="ECO:0000256" key="6">
    <source>
        <dbReference type="ARBA" id="ARBA00023136"/>
    </source>
</evidence>
<evidence type="ECO:0000259" key="8">
    <source>
        <dbReference type="PROSITE" id="PS50928"/>
    </source>
</evidence>
<dbReference type="Proteomes" id="UP000214355">
    <property type="component" value="Chromosome I"/>
</dbReference>
<dbReference type="OrthoDB" id="366726at2"/>
<feature type="transmembrane region" description="Helical" evidence="7">
    <location>
        <begin position="658"/>
        <end position="682"/>
    </location>
</feature>
<dbReference type="AlphaFoldDB" id="A0A1H2LGE4"/>
<dbReference type="RefSeq" id="WP_157672922.1">
    <property type="nucleotide sequence ID" value="NZ_JABAPK010000002.1"/>
</dbReference>
<keyword evidence="4" id="KW-0732">Signal</keyword>
<evidence type="ECO:0000256" key="1">
    <source>
        <dbReference type="ARBA" id="ARBA00004141"/>
    </source>
</evidence>
<evidence type="ECO:0000313" key="10">
    <source>
        <dbReference type="Proteomes" id="UP000214355"/>
    </source>
</evidence>
<dbReference type="PROSITE" id="PS50928">
    <property type="entry name" value="ABC_TM1"/>
    <property type="match status" value="1"/>
</dbReference>